<dbReference type="GO" id="GO:0008732">
    <property type="term" value="F:L-allo-threonine aldolase activity"/>
    <property type="evidence" value="ECO:0007669"/>
    <property type="project" value="TreeGrafter"/>
</dbReference>
<dbReference type="InterPro" id="IPR001597">
    <property type="entry name" value="ArAA_b-elim_lyase/Thr_aldolase"/>
</dbReference>
<accession>E4X6N6</accession>
<evidence type="ECO:0000256" key="1">
    <source>
        <dbReference type="ARBA" id="ARBA00001933"/>
    </source>
</evidence>
<reference evidence="5" key="1">
    <citation type="journal article" date="2010" name="Science">
        <title>Plasticity of animal genome architecture unmasked by rapid evolution of a pelagic tunicate.</title>
        <authorList>
            <person name="Denoeud F."/>
            <person name="Henriet S."/>
            <person name="Mungpakdee S."/>
            <person name="Aury J.M."/>
            <person name="Da Silva C."/>
            <person name="Brinkmann H."/>
            <person name="Mikhaleva J."/>
            <person name="Olsen L.C."/>
            <person name="Jubin C."/>
            <person name="Canestro C."/>
            <person name="Bouquet J.M."/>
            <person name="Danks G."/>
            <person name="Poulain J."/>
            <person name="Campsteijn C."/>
            <person name="Adamski M."/>
            <person name="Cross I."/>
            <person name="Yadetie F."/>
            <person name="Muffato M."/>
            <person name="Louis A."/>
            <person name="Butcher S."/>
            <person name="Tsagkogeorga G."/>
            <person name="Konrad A."/>
            <person name="Singh S."/>
            <person name="Jensen M.F."/>
            <person name="Cong E.H."/>
            <person name="Eikeseth-Otteraa H."/>
            <person name="Noel B."/>
            <person name="Anthouard V."/>
            <person name="Porcel B.M."/>
            <person name="Kachouri-Lafond R."/>
            <person name="Nishino A."/>
            <person name="Ugolini M."/>
            <person name="Chourrout P."/>
            <person name="Nishida H."/>
            <person name="Aasland R."/>
            <person name="Huzurbazar S."/>
            <person name="Westhof E."/>
            <person name="Delsuc F."/>
            <person name="Lehrach H."/>
            <person name="Reinhardt R."/>
            <person name="Weissenbach J."/>
            <person name="Roy S.W."/>
            <person name="Artiguenave F."/>
            <person name="Postlethwait J.H."/>
            <person name="Manak J.R."/>
            <person name="Thompson E.M."/>
            <person name="Jaillon O."/>
            <person name="Du Pasquier L."/>
            <person name="Boudinot P."/>
            <person name="Liberles D.A."/>
            <person name="Volff J.N."/>
            <person name="Philippe H."/>
            <person name="Lenhard B."/>
            <person name="Roest Crollius H."/>
            <person name="Wincker P."/>
            <person name="Chourrout D."/>
        </authorList>
    </citation>
    <scope>NUCLEOTIDE SEQUENCE [LARGE SCALE GENOMIC DNA]</scope>
</reference>
<evidence type="ECO:0000313" key="5">
    <source>
        <dbReference type="EMBL" id="CBY08026.1"/>
    </source>
</evidence>
<keyword evidence="3" id="KW-0663">Pyridoxal phosphate</keyword>
<gene>
    <name evidence="5" type="ORF">GSOID_T00003394001</name>
</gene>
<dbReference type="InterPro" id="IPR015421">
    <property type="entry name" value="PyrdxlP-dep_Trfase_major"/>
</dbReference>
<comment type="similarity">
    <text evidence="2">Belongs to the threonine aldolase family.</text>
</comment>
<feature type="domain" description="Aromatic amino acid beta-eliminating lyase/threonine aldolase" evidence="4">
    <location>
        <begin position="2"/>
        <end position="194"/>
    </location>
</feature>
<evidence type="ECO:0000256" key="3">
    <source>
        <dbReference type="ARBA" id="ARBA00022898"/>
    </source>
</evidence>
<dbReference type="Gene3D" id="3.40.640.10">
    <property type="entry name" value="Type I PLP-dependent aspartate aminotransferase-like (Major domain)"/>
    <property type="match status" value="1"/>
</dbReference>
<sequence>MSHIGLYEQSNVSQFTGIGVRTVKNELDGTVSLQDVRKRGYFSNDDFHMSHSKDRIPIFFENTHNFSGGKALTLEYLQKLKSLSTETECNVHMDGARLINASIGTGVSLKEYCSYVDTATMCFTKGMSCPFGAALIGNEEVIKRARRMRKAIGGQWRQGGIAAAAVLESLDDLTPIEKDHDMAKLWASAIPALSEKCESEALALNIIKEMGEGDLSVLLQQGANPEDVRAVFHRSADYSFISEAIEKLQRIL</sequence>
<dbReference type="Pfam" id="PF01212">
    <property type="entry name" value="Beta_elim_lyase"/>
    <property type="match status" value="1"/>
</dbReference>
<evidence type="ECO:0000313" key="6">
    <source>
        <dbReference type="Proteomes" id="UP000001307"/>
    </source>
</evidence>
<dbReference type="SUPFAM" id="SSF53383">
    <property type="entry name" value="PLP-dependent transferases"/>
    <property type="match status" value="1"/>
</dbReference>
<dbReference type="Proteomes" id="UP000001307">
    <property type="component" value="Unassembled WGS sequence"/>
</dbReference>
<evidence type="ECO:0000259" key="4">
    <source>
        <dbReference type="Pfam" id="PF01212"/>
    </source>
</evidence>
<dbReference type="InParanoid" id="E4X6N6"/>
<dbReference type="PANTHER" id="PTHR48097">
    <property type="entry name" value="L-THREONINE ALDOLASE-RELATED"/>
    <property type="match status" value="1"/>
</dbReference>
<protein>
    <recommendedName>
        <fullName evidence="4">Aromatic amino acid beta-eliminating lyase/threonine aldolase domain-containing protein</fullName>
    </recommendedName>
</protein>
<proteinExistence type="inferred from homology"/>
<dbReference type="OrthoDB" id="10261951at2759"/>
<dbReference type="EMBL" id="FN653027">
    <property type="protein sequence ID" value="CBY08026.1"/>
    <property type="molecule type" value="Genomic_DNA"/>
</dbReference>
<keyword evidence="6" id="KW-1185">Reference proteome</keyword>
<comment type="cofactor">
    <cofactor evidence="1">
        <name>pyridoxal 5'-phosphate</name>
        <dbReference type="ChEBI" id="CHEBI:597326"/>
    </cofactor>
</comment>
<dbReference type="GO" id="GO:0005829">
    <property type="term" value="C:cytosol"/>
    <property type="evidence" value="ECO:0007669"/>
    <property type="project" value="TreeGrafter"/>
</dbReference>
<dbReference type="GO" id="GO:0006545">
    <property type="term" value="P:glycine biosynthetic process"/>
    <property type="evidence" value="ECO:0007669"/>
    <property type="project" value="TreeGrafter"/>
</dbReference>
<dbReference type="GO" id="GO:0006567">
    <property type="term" value="P:L-threonine catabolic process"/>
    <property type="evidence" value="ECO:0007669"/>
    <property type="project" value="TreeGrafter"/>
</dbReference>
<evidence type="ECO:0000256" key="2">
    <source>
        <dbReference type="ARBA" id="ARBA00006966"/>
    </source>
</evidence>
<name>E4X6N6_OIKDI</name>
<dbReference type="InterPro" id="IPR015424">
    <property type="entry name" value="PyrdxlP-dep_Trfase"/>
</dbReference>
<dbReference type="AlphaFoldDB" id="E4X6N6"/>
<organism evidence="5">
    <name type="scientific">Oikopleura dioica</name>
    <name type="common">Tunicate</name>
    <dbReference type="NCBI Taxonomy" id="34765"/>
    <lineage>
        <taxon>Eukaryota</taxon>
        <taxon>Metazoa</taxon>
        <taxon>Chordata</taxon>
        <taxon>Tunicata</taxon>
        <taxon>Appendicularia</taxon>
        <taxon>Copelata</taxon>
        <taxon>Oikopleuridae</taxon>
        <taxon>Oikopleura</taxon>
    </lineage>
</organism>
<dbReference type="PANTHER" id="PTHR48097:SF9">
    <property type="entry name" value="L-THREONINE ALDOLASE"/>
    <property type="match status" value="1"/>
</dbReference>